<name>A0A081NJJ4_9GAMM</name>
<keyword evidence="5" id="KW-1185">Reference proteome</keyword>
<dbReference type="STRING" id="1137799.GZ78_00290"/>
<dbReference type="AlphaFoldDB" id="A0A081NJJ4"/>
<organism evidence="4 5">
    <name type="scientific">Endozoicomonas numazuensis</name>
    <dbReference type="NCBI Taxonomy" id="1137799"/>
    <lineage>
        <taxon>Bacteria</taxon>
        <taxon>Pseudomonadati</taxon>
        <taxon>Pseudomonadota</taxon>
        <taxon>Gammaproteobacteria</taxon>
        <taxon>Oceanospirillales</taxon>
        <taxon>Endozoicomonadaceae</taxon>
        <taxon>Endozoicomonas</taxon>
    </lineage>
</organism>
<dbReference type="EMBL" id="JOKH01000001">
    <property type="protein sequence ID" value="KEQ18617.1"/>
    <property type="molecule type" value="Genomic_DNA"/>
</dbReference>
<dbReference type="PRINTS" id="PR01805">
    <property type="entry name" value="VACJLIPOPROT"/>
</dbReference>
<evidence type="ECO:0000313" key="5">
    <source>
        <dbReference type="Proteomes" id="UP000028073"/>
    </source>
</evidence>
<evidence type="ECO:0000313" key="4">
    <source>
        <dbReference type="EMBL" id="KEQ18617.1"/>
    </source>
</evidence>
<evidence type="ECO:0000256" key="1">
    <source>
        <dbReference type="ARBA" id="ARBA00010634"/>
    </source>
</evidence>
<dbReference type="eggNOG" id="COG2853">
    <property type="taxonomic scope" value="Bacteria"/>
</dbReference>
<evidence type="ECO:0000256" key="3">
    <source>
        <dbReference type="SAM" id="SignalP"/>
    </source>
</evidence>
<protein>
    <recommendedName>
        <fullName evidence="6">ABC transporter</fullName>
    </recommendedName>
</protein>
<dbReference type="PANTHER" id="PTHR30035:SF3">
    <property type="entry name" value="INTERMEMBRANE PHOSPHOLIPID TRANSPORT SYSTEM LIPOPROTEIN MLAA"/>
    <property type="match status" value="1"/>
</dbReference>
<evidence type="ECO:0000256" key="2">
    <source>
        <dbReference type="ARBA" id="ARBA00022729"/>
    </source>
</evidence>
<dbReference type="Proteomes" id="UP000028073">
    <property type="component" value="Unassembled WGS sequence"/>
</dbReference>
<dbReference type="GO" id="GO:0120010">
    <property type="term" value="P:intermembrane phospholipid transfer"/>
    <property type="evidence" value="ECO:0007669"/>
    <property type="project" value="TreeGrafter"/>
</dbReference>
<dbReference type="GO" id="GO:0016020">
    <property type="term" value="C:membrane"/>
    <property type="evidence" value="ECO:0007669"/>
    <property type="project" value="InterPro"/>
</dbReference>
<reference evidence="4 5" key="1">
    <citation type="submission" date="2014-06" db="EMBL/GenBank/DDBJ databases">
        <title>Whole Genome Sequences of Three Symbiotic Endozoicomonas Bacteria.</title>
        <authorList>
            <person name="Neave M.J."/>
            <person name="Apprill A."/>
            <person name="Voolstra C.R."/>
        </authorList>
    </citation>
    <scope>NUCLEOTIDE SEQUENCE [LARGE SCALE GENOMIC DNA]</scope>
    <source>
        <strain evidence="4 5">DSM 25634</strain>
    </source>
</reference>
<dbReference type="PANTHER" id="PTHR30035">
    <property type="entry name" value="LIPOPROTEIN VACJ-RELATED"/>
    <property type="match status" value="1"/>
</dbReference>
<comment type="caution">
    <text evidence="4">The sequence shown here is derived from an EMBL/GenBank/DDBJ whole genome shotgun (WGS) entry which is preliminary data.</text>
</comment>
<comment type="similarity">
    <text evidence="1">Belongs to the MlaA family.</text>
</comment>
<feature type="chain" id="PRO_5001760835" description="ABC transporter" evidence="3">
    <location>
        <begin position="20"/>
        <end position="225"/>
    </location>
</feature>
<dbReference type="InterPro" id="IPR007428">
    <property type="entry name" value="MlaA"/>
</dbReference>
<proteinExistence type="inferred from homology"/>
<dbReference type="Pfam" id="PF04333">
    <property type="entry name" value="MlaA"/>
    <property type="match status" value="1"/>
</dbReference>
<accession>A0A081NJJ4</accession>
<sequence>MVKIIPALLLAGFVSSAGASVVTYDDPWEKANRAVFSFNDTLDTYALKPVAKGYNTVTPKPIQQLVSNFFSNLGELRNAANALLQFKSTEALASVGRFGINSTLGMLGMVDVATPLGIEQKYEDFGLTLAHWGTPSGPYVVLPLLGSRTLRSGIGTLPDSMMNLQGEIQPERDQWTARGVDIINTRSSLLSSEDLIAGDRYSFIRDAYLQRREYLITGQLPEDDF</sequence>
<keyword evidence="2 3" id="KW-0732">Signal</keyword>
<feature type="signal peptide" evidence="3">
    <location>
        <begin position="1"/>
        <end position="19"/>
    </location>
</feature>
<evidence type="ECO:0008006" key="6">
    <source>
        <dbReference type="Google" id="ProtNLM"/>
    </source>
</evidence>
<gene>
    <name evidence="4" type="ORF">GZ78_00290</name>
</gene>